<keyword evidence="2" id="KW-1185">Reference proteome</keyword>
<sequence>MSNGFRQRTIHTDPDVRTVRKFSTTTCKAAGQEKRRRKYKELCISTRYESQSKNEKGLT</sequence>
<organism evidence="1 2">
    <name type="scientific">Ancylostoma caninum</name>
    <name type="common">Dog hookworm</name>
    <dbReference type="NCBI Taxonomy" id="29170"/>
    <lineage>
        <taxon>Eukaryota</taxon>
        <taxon>Metazoa</taxon>
        <taxon>Ecdysozoa</taxon>
        <taxon>Nematoda</taxon>
        <taxon>Chromadorea</taxon>
        <taxon>Rhabditida</taxon>
        <taxon>Rhabditina</taxon>
        <taxon>Rhabditomorpha</taxon>
        <taxon>Strongyloidea</taxon>
        <taxon>Ancylostomatidae</taxon>
        <taxon>Ancylostomatinae</taxon>
        <taxon>Ancylostoma</taxon>
    </lineage>
</organism>
<gene>
    <name evidence="1" type="ORF">ANCCAN_21598</name>
</gene>
<dbReference type="Proteomes" id="UP000252519">
    <property type="component" value="Unassembled WGS sequence"/>
</dbReference>
<accession>A0A368FM33</accession>
<protein>
    <submittedName>
        <fullName evidence="1">Uncharacterized protein</fullName>
    </submittedName>
</protein>
<proteinExistence type="predicted"/>
<evidence type="ECO:0000313" key="1">
    <source>
        <dbReference type="EMBL" id="RCN32598.1"/>
    </source>
</evidence>
<evidence type="ECO:0000313" key="2">
    <source>
        <dbReference type="Proteomes" id="UP000252519"/>
    </source>
</evidence>
<name>A0A368FM33_ANCCA</name>
<comment type="caution">
    <text evidence="1">The sequence shown here is derived from an EMBL/GenBank/DDBJ whole genome shotgun (WGS) entry which is preliminary data.</text>
</comment>
<dbReference type="AlphaFoldDB" id="A0A368FM33"/>
<reference evidence="1 2" key="1">
    <citation type="submission" date="2014-10" db="EMBL/GenBank/DDBJ databases">
        <title>Draft genome of the hookworm Ancylostoma caninum.</title>
        <authorList>
            <person name="Mitreva M."/>
        </authorList>
    </citation>
    <scope>NUCLEOTIDE SEQUENCE [LARGE SCALE GENOMIC DNA]</scope>
    <source>
        <strain evidence="1 2">Baltimore</strain>
    </source>
</reference>
<dbReference type="EMBL" id="JOJR01001063">
    <property type="protein sequence ID" value="RCN32598.1"/>
    <property type="molecule type" value="Genomic_DNA"/>
</dbReference>